<dbReference type="InterPro" id="IPR017853">
    <property type="entry name" value="GH"/>
</dbReference>
<evidence type="ECO:0000256" key="2">
    <source>
        <dbReference type="ARBA" id="ARBA00022801"/>
    </source>
</evidence>
<reference evidence="6" key="1">
    <citation type="submission" date="2022-09" db="EMBL/GenBank/DDBJ databases">
        <title>Fusarium specimens isolated from Avocado Roots.</title>
        <authorList>
            <person name="Stajich J."/>
            <person name="Roper C."/>
            <person name="Heimlech-Rivalta G."/>
        </authorList>
    </citation>
    <scope>NUCLEOTIDE SEQUENCE</scope>
    <source>
        <strain evidence="6">CF00136</strain>
    </source>
</reference>
<dbReference type="PANTHER" id="PTHR46323:SF1">
    <property type="entry name" value="LACTASE"/>
    <property type="match status" value="1"/>
</dbReference>
<dbReference type="InterPro" id="IPR006103">
    <property type="entry name" value="Glyco_hydro_2_cat"/>
</dbReference>
<dbReference type="Pfam" id="PF02837">
    <property type="entry name" value="Glyco_hydro_2_N"/>
    <property type="match status" value="1"/>
</dbReference>
<keyword evidence="7" id="KW-1185">Reference proteome</keyword>
<dbReference type="SUPFAM" id="SSF49303">
    <property type="entry name" value="beta-Galactosidase/glucuronidase domain"/>
    <property type="match status" value="1"/>
</dbReference>
<evidence type="ECO:0000313" key="6">
    <source>
        <dbReference type="EMBL" id="KAJ4258959.1"/>
    </source>
</evidence>
<comment type="similarity">
    <text evidence="1">Belongs to the glycosyl hydrolase 2 family.</text>
</comment>
<feature type="domain" description="Glycoside hydrolase family 2 catalytic" evidence="4">
    <location>
        <begin position="197"/>
        <end position="264"/>
    </location>
</feature>
<dbReference type="InterPro" id="IPR013783">
    <property type="entry name" value="Ig-like_fold"/>
</dbReference>
<feature type="domain" description="Glycosyl hydrolases family 2 sugar binding" evidence="5">
    <location>
        <begin position="18"/>
        <end position="109"/>
    </location>
</feature>
<sequence>MIVNGRYTNPTRVKILRAVPPGWDRSSLLHLRFDGVDSAYHLRINGILVGYAQGFRNASEFDITEYVDWEGDNDISVMVYQWSDATYIEDQDQWWLSGIFRDVHLIAFPSTIYIRDWLIRTDLDDTFHDATLEADVKISELASGSVRLAIKGISHNKGTIIAKTELIVDPKSTRVEITLACGEALYTVHQNIGFRKVELMNGLLFINCKPIRLREVNRHAHHPYRGRSVPVDFIRRDLVLMEQHNINAIRCSHYPPRSKSLNLSARIVWTFLSSMVTITVRPSEVLKVFPHWLCQLRKSSKASHSLMANTRDEILPRPKNPEAATFGF</sequence>
<name>A0A9W8VDF5_9HYPO</name>
<dbReference type="EMBL" id="JAOQAZ010000015">
    <property type="protein sequence ID" value="KAJ4258959.1"/>
    <property type="molecule type" value="Genomic_DNA"/>
</dbReference>
<dbReference type="SUPFAM" id="SSF51445">
    <property type="entry name" value="(Trans)glycosidases"/>
    <property type="match status" value="1"/>
</dbReference>
<dbReference type="InterPro" id="IPR036156">
    <property type="entry name" value="Beta-gal/glucu_dom_sf"/>
</dbReference>
<dbReference type="Gene3D" id="2.60.120.260">
    <property type="entry name" value="Galactose-binding domain-like"/>
    <property type="match status" value="1"/>
</dbReference>
<evidence type="ECO:0000256" key="1">
    <source>
        <dbReference type="ARBA" id="ARBA00007401"/>
    </source>
</evidence>
<dbReference type="PRINTS" id="PR00132">
    <property type="entry name" value="GLHYDRLASE2"/>
</dbReference>
<dbReference type="Pfam" id="PF02836">
    <property type="entry name" value="Glyco_hydro_2_C"/>
    <property type="match status" value="1"/>
</dbReference>
<evidence type="ECO:0000256" key="3">
    <source>
        <dbReference type="ARBA" id="ARBA00023295"/>
    </source>
</evidence>
<dbReference type="AlphaFoldDB" id="A0A9W8VDF5"/>
<protein>
    <submittedName>
        <fullName evidence="6">Beta-galactosidase (Lactase)</fullName>
        <ecNumber evidence="6">3.2.1.23</ecNumber>
    </submittedName>
</protein>
<dbReference type="GO" id="GO:0009341">
    <property type="term" value="C:beta-galactosidase complex"/>
    <property type="evidence" value="ECO:0007669"/>
    <property type="project" value="TreeGrafter"/>
</dbReference>
<dbReference type="InterPro" id="IPR008979">
    <property type="entry name" value="Galactose-bd-like_sf"/>
</dbReference>
<keyword evidence="2 6" id="KW-0378">Hydrolase</keyword>
<keyword evidence="3 6" id="KW-0326">Glycosidase</keyword>
<dbReference type="EC" id="3.2.1.23" evidence="6"/>
<organism evidence="6 7">
    <name type="scientific">Fusarium torreyae</name>
    <dbReference type="NCBI Taxonomy" id="1237075"/>
    <lineage>
        <taxon>Eukaryota</taxon>
        <taxon>Fungi</taxon>
        <taxon>Dikarya</taxon>
        <taxon>Ascomycota</taxon>
        <taxon>Pezizomycotina</taxon>
        <taxon>Sordariomycetes</taxon>
        <taxon>Hypocreomycetidae</taxon>
        <taxon>Hypocreales</taxon>
        <taxon>Nectriaceae</taxon>
        <taxon>Fusarium</taxon>
    </lineage>
</organism>
<dbReference type="SUPFAM" id="SSF49785">
    <property type="entry name" value="Galactose-binding domain-like"/>
    <property type="match status" value="1"/>
</dbReference>
<evidence type="ECO:0000259" key="5">
    <source>
        <dbReference type="Pfam" id="PF02837"/>
    </source>
</evidence>
<evidence type="ECO:0000259" key="4">
    <source>
        <dbReference type="Pfam" id="PF02836"/>
    </source>
</evidence>
<dbReference type="InterPro" id="IPR050347">
    <property type="entry name" value="Bact_Beta-galactosidase"/>
</dbReference>
<dbReference type="Gene3D" id="3.20.20.80">
    <property type="entry name" value="Glycosidases"/>
    <property type="match status" value="1"/>
</dbReference>
<dbReference type="Gene3D" id="2.60.40.10">
    <property type="entry name" value="Immunoglobulins"/>
    <property type="match status" value="1"/>
</dbReference>
<dbReference type="GO" id="GO:0004565">
    <property type="term" value="F:beta-galactosidase activity"/>
    <property type="evidence" value="ECO:0007669"/>
    <property type="project" value="UniProtKB-EC"/>
</dbReference>
<dbReference type="InterPro" id="IPR006101">
    <property type="entry name" value="Glyco_hydro_2"/>
</dbReference>
<comment type="caution">
    <text evidence="6">The sequence shown here is derived from an EMBL/GenBank/DDBJ whole genome shotgun (WGS) entry which is preliminary data.</text>
</comment>
<gene>
    <name evidence="6" type="primary">LAC4_2</name>
    <name evidence="6" type="ORF">NW762_008047</name>
</gene>
<dbReference type="GO" id="GO:0005990">
    <property type="term" value="P:lactose catabolic process"/>
    <property type="evidence" value="ECO:0007669"/>
    <property type="project" value="TreeGrafter"/>
</dbReference>
<evidence type="ECO:0000313" key="7">
    <source>
        <dbReference type="Proteomes" id="UP001152049"/>
    </source>
</evidence>
<dbReference type="PANTHER" id="PTHR46323">
    <property type="entry name" value="BETA-GALACTOSIDASE"/>
    <property type="match status" value="1"/>
</dbReference>
<proteinExistence type="inferred from homology"/>
<accession>A0A9W8VDF5</accession>
<dbReference type="Proteomes" id="UP001152049">
    <property type="component" value="Unassembled WGS sequence"/>
</dbReference>
<dbReference type="OrthoDB" id="408320at2759"/>
<dbReference type="InterPro" id="IPR006104">
    <property type="entry name" value="Glyco_hydro_2_N"/>
</dbReference>